<sequence length="149" mass="17604">MTINKEAWDVITEHLAGLFPTVEFQLGSYIIKVKRSFPTESTSTLAVYIDDFIKGEWIHNTENRPTCIESVWKKKTRAYYTPKQVKRLEKDFGKRDAKKYFPNLHNKYEYLHPYFSTSNVLVNQFKKIEGLKLLSIDCESYEEYVSHHA</sequence>
<name>A0A166X8R2_9GAMM</name>
<keyword evidence="2" id="KW-1185">Reference proteome</keyword>
<dbReference type="RefSeq" id="WP_063365112.1">
    <property type="nucleotide sequence ID" value="NZ_AQHB01000023.1"/>
</dbReference>
<evidence type="ECO:0000313" key="1">
    <source>
        <dbReference type="EMBL" id="KZN39810.1"/>
    </source>
</evidence>
<evidence type="ECO:0000313" key="2">
    <source>
        <dbReference type="Proteomes" id="UP000076643"/>
    </source>
</evidence>
<reference evidence="1 2" key="1">
    <citation type="submission" date="2013-07" db="EMBL/GenBank/DDBJ databases">
        <title>Comparative Genomic and Metabolomic Analysis of Twelve Strains of Pseudoalteromonas luteoviolacea.</title>
        <authorList>
            <person name="Vynne N.G."/>
            <person name="Mansson M."/>
            <person name="Gram L."/>
        </authorList>
    </citation>
    <scope>NUCLEOTIDE SEQUENCE [LARGE SCALE GENOMIC DNA]</scope>
    <source>
        <strain evidence="1 2">DSM 6061</strain>
    </source>
</reference>
<dbReference type="PATRIC" id="fig|1365250.3.peg.1971"/>
<dbReference type="EMBL" id="AUYB01000098">
    <property type="protein sequence ID" value="KZN39810.1"/>
    <property type="molecule type" value="Genomic_DNA"/>
</dbReference>
<protein>
    <submittedName>
        <fullName evidence="1">Uncharacterized protein</fullName>
    </submittedName>
</protein>
<dbReference type="AlphaFoldDB" id="A0A166X8R2"/>
<gene>
    <name evidence="1" type="ORF">N475_13705</name>
</gene>
<proteinExistence type="predicted"/>
<dbReference type="Proteomes" id="UP000076643">
    <property type="component" value="Unassembled WGS sequence"/>
</dbReference>
<accession>A0A166X8R2</accession>
<organism evidence="1 2">
    <name type="scientific">Pseudoalteromonas luteoviolacea DSM 6061</name>
    <dbReference type="NCBI Taxonomy" id="1365250"/>
    <lineage>
        <taxon>Bacteria</taxon>
        <taxon>Pseudomonadati</taxon>
        <taxon>Pseudomonadota</taxon>
        <taxon>Gammaproteobacteria</taxon>
        <taxon>Alteromonadales</taxon>
        <taxon>Pseudoalteromonadaceae</taxon>
        <taxon>Pseudoalteromonas</taxon>
    </lineage>
</organism>
<comment type="caution">
    <text evidence="1">The sequence shown here is derived from an EMBL/GenBank/DDBJ whole genome shotgun (WGS) entry which is preliminary data.</text>
</comment>